<dbReference type="InterPro" id="IPR050437">
    <property type="entry name" value="Ribos_protein_bS1-like"/>
</dbReference>
<accession>A0A1F7WPN3</accession>
<dbReference type="InterPro" id="IPR003029">
    <property type="entry name" value="S1_domain"/>
</dbReference>
<feature type="domain" description="S1 motif" evidence="5">
    <location>
        <begin position="280"/>
        <end position="350"/>
    </location>
</feature>
<dbReference type="EMBL" id="MGFH01000135">
    <property type="protein sequence ID" value="OGM04806.1"/>
    <property type="molecule type" value="Genomic_DNA"/>
</dbReference>
<dbReference type="AlphaFoldDB" id="A0A1F7WPN3"/>
<feature type="compositionally biased region" description="Acidic residues" evidence="4">
    <location>
        <begin position="394"/>
        <end position="403"/>
    </location>
</feature>
<dbReference type="Pfam" id="PF00575">
    <property type="entry name" value="S1"/>
    <property type="match status" value="4"/>
</dbReference>
<evidence type="ECO:0000259" key="5">
    <source>
        <dbReference type="PROSITE" id="PS50126"/>
    </source>
</evidence>
<evidence type="ECO:0000256" key="1">
    <source>
        <dbReference type="ARBA" id="ARBA00006767"/>
    </source>
</evidence>
<evidence type="ECO:0000256" key="2">
    <source>
        <dbReference type="ARBA" id="ARBA00022980"/>
    </source>
</evidence>
<evidence type="ECO:0000313" key="7">
    <source>
        <dbReference type="Proteomes" id="UP000178735"/>
    </source>
</evidence>
<protein>
    <recommendedName>
        <fullName evidence="5">S1 motif domain-containing protein</fullName>
    </recommendedName>
</protein>
<dbReference type="PROSITE" id="PS50126">
    <property type="entry name" value="S1"/>
    <property type="match status" value="4"/>
</dbReference>
<dbReference type="PRINTS" id="PR00681">
    <property type="entry name" value="RIBOSOMALS1"/>
</dbReference>
<name>A0A1F7WPN3_9BACT</name>
<feature type="domain" description="S1 motif" evidence="5">
    <location>
        <begin position="22"/>
        <end position="86"/>
    </location>
</feature>
<dbReference type="GO" id="GO:0006412">
    <property type="term" value="P:translation"/>
    <property type="evidence" value="ECO:0007669"/>
    <property type="project" value="TreeGrafter"/>
</dbReference>
<feature type="domain" description="S1 motif" evidence="5">
    <location>
        <begin position="103"/>
        <end position="169"/>
    </location>
</feature>
<dbReference type="Proteomes" id="UP000178735">
    <property type="component" value="Unassembled WGS sequence"/>
</dbReference>
<gene>
    <name evidence="6" type="ORF">A2008_00580</name>
</gene>
<organism evidence="6 7">
    <name type="scientific">Candidatus Wallbacteria bacterium GWC2_49_35</name>
    <dbReference type="NCBI Taxonomy" id="1817813"/>
    <lineage>
        <taxon>Bacteria</taxon>
        <taxon>Candidatus Walliibacteriota</taxon>
    </lineage>
</organism>
<dbReference type="SUPFAM" id="SSF50249">
    <property type="entry name" value="Nucleic acid-binding proteins"/>
    <property type="match status" value="4"/>
</dbReference>
<evidence type="ECO:0000256" key="4">
    <source>
        <dbReference type="SAM" id="MobiDB-lite"/>
    </source>
</evidence>
<dbReference type="PANTHER" id="PTHR10724">
    <property type="entry name" value="30S RIBOSOMAL PROTEIN S1"/>
    <property type="match status" value="1"/>
</dbReference>
<dbReference type="SMART" id="SM00316">
    <property type="entry name" value="S1"/>
    <property type="match status" value="4"/>
</dbReference>
<feature type="region of interest" description="Disordered" evidence="4">
    <location>
        <begin position="352"/>
        <end position="415"/>
    </location>
</feature>
<comment type="caution">
    <text evidence="6">The sequence shown here is derived from an EMBL/GenBank/DDBJ whole genome shotgun (WGS) entry which is preliminary data.</text>
</comment>
<dbReference type="InterPro" id="IPR012340">
    <property type="entry name" value="NA-bd_OB-fold"/>
</dbReference>
<dbReference type="Gene3D" id="2.40.50.140">
    <property type="entry name" value="Nucleic acid-binding proteins"/>
    <property type="match status" value="4"/>
</dbReference>
<reference evidence="6 7" key="1">
    <citation type="journal article" date="2016" name="Nat. Commun.">
        <title>Thousands of microbial genomes shed light on interconnected biogeochemical processes in an aquifer system.</title>
        <authorList>
            <person name="Anantharaman K."/>
            <person name="Brown C.T."/>
            <person name="Hug L.A."/>
            <person name="Sharon I."/>
            <person name="Castelle C.J."/>
            <person name="Probst A.J."/>
            <person name="Thomas B.C."/>
            <person name="Singh A."/>
            <person name="Wilkins M.J."/>
            <person name="Karaoz U."/>
            <person name="Brodie E.L."/>
            <person name="Williams K.H."/>
            <person name="Hubbard S.S."/>
            <person name="Banfield J.F."/>
        </authorList>
    </citation>
    <scope>NUCLEOTIDE SEQUENCE [LARGE SCALE GENOMIC DNA]</scope>
</reference>
<feature type="domain" description="S1 motif" evidence="5">
    <location>
        <begin position="190"/>
        <end position="263"/>
    </location>
</feature>
<keyword evidence="2" id="KW-0689">Ribosomal protein</keyword>
<dbReference type="GO" id="GO:0003729">
    <property type="term" value="F:mRNA binding"/>
    <property type="evidence" value="ECO:0007669"/>
    <property type="project" value="TreeGrafter"/>
</dbReference>
<sequence length="415" mass="46055">MTENFAELFEQSSVTKQKIHYGMKVNAKIVGMDESSVFVDIGAKTDGYVDRAELIDHEGNFNYKIGDFIELYIVTNKESELKLSRALSGDGSYSVIKDAFERKITVSGKVKSLNKGGFEVGVMGKRAFCPISQMDVRKIENPEQYVGSVFNFKVSSFEEEKKNIVLTRRPILEQEQKEAIDKLVASLKEVDVISGKVTKVSEIGAFIDLGSNLEGLIHISELAWTRVGHASEVVNPGDIVTAKVLKVEHAEGKRFPRISLSLKQLSTHPWEAAASRVKQGDVLKGKVTRCADFGAFVEIFPGVEGLVHISEITGEKRIKKVNEIINTGDIVEAIVLAVDLDKKRISLSIKGLQAKNEPAASEQKQDAASPEPRKRRSAGDDEDNWRNYSKIEAAPDEEDEEDENPFRALKKKINS</sequence>
<dbReference type="CDD" id="cd04465">
    <property type="entry name" value="S1_RPS1_repeat_ec2_hs2"/>
    <property type="match status" value="1"/>
</dbReference>
<keyword evidence="3" id="KW-0687">Ribonucleoprotein</keyword>
<evidence type="ECO:0000256" key="3">
    <source>
        <dbReference type="ARBA" id="ARBA00023274"/>
    </source>
</evidence>
<evidence type="ECO:0000313" key="6">
    <source>
        <dbReference type="EMBL" id="OGM04806.1"/>
    </source>
</evidence>
<comment type="similarity">
    <text evidence="1">Belongs to the bacterial ribosomal protein bS1 family.</text>
</comment>
<dbReference type="PANTHER" id="PTHR10724:SF7">
    <property type="entry name" value="SMALL RIBOSOMAL SUBUNIT PROTEIN BS1C"/>
    <property type="match status" value="1"/>
</dbReference>
<dbReference type="InterPro" id="IPR035104">
    <property type="entry name" value="Ribosomal_protein_S1-like"/>
</dbReference>
<proteinExistence type="inferred from homology"/>
<dbReference type="GO" id="GO:0003735">
    <property type="term" value="F:structural constituent of ribosome"/>
    <property type="evidence" value="ECO:0007669"/>
    <property type="project" value="TreeGrafter"/>
</dbReference>
<dbReference type="STRING" id="1817813.A2008_00580"/>